<sequence length="116" mass="12243">MRCVPVLSVSLLAVLLTACGQSSGQQRADDLAATLAADPLRLKALRARCEADRQAVGEDTCRAAAEAFRRRFFAGQTGPDEYRTLAELPPIPASFDTPTDDAPEGDAPLAATEDAP</sequence>
<dbReference type="AlphaFoldDB" id="A0A1R1JRW1"/>
<organism evidence="2 3">
    <name type="scientific">Alcaligenes xylosoxydans xylosoxydans</name>
    <name type="common">Achromobacter xylosoxidans</name>
    <dbReference type="NCBI Taxonomy" id="85698"/>
    <lineage>
        <taxon>Bacteria</taxon>
        <taxon>Pseudomonadati</taxon>
        <taxon>Pseudomonadota</taxon>
        <taxon>Betaproteobacteria</taxon>
        <taxon>Burkholderiales</taxon>
        <taxon>Alcaligenaceae</taxon>
        <taxon>Achromobacter</taxon>
    </lineage>
</organism>
<dbReference type="Proteomes" id="UP000187251">
    <property type="component" value="Unassembled WGS sequence"/>
</dbReference>
<protein>
    <submittedName>
        <fullName evidence="2">Uncharacterized protein</fullName>
    </submittedName>
</protein>
<comment type="caution">
    <text evidence="2">The sequence shown here is derived from an EMBL/GenBank/DDBJ whole genome shotgun (WGS) entry which is preliminary data.</text>
</comment>
<accession>A0A1R1JRW1</accession>
<evidence type="ECO:0000313" key="3">
    <source>
        <dbReference type="Proteomes" id="UP000187251"/>
    </source>
</evidence>
<name>A0A1R1JRW1_ALCXX</name>
<dbReference type="OrthoDB" id="7016179at2"/>
<evidence type="ECO:0000313" key="2">
    <source>
        <dbReference type="EMBL" id="OMG84836.1"/>
    </source>
</evidence>
<dbReference type="RefSeq" id="WP_043156082.1">
    <property type="nucleotide sequence ID" value="NZ_MJMN01000018.1"/>
</dbReference>
<dbReference type="PROSITE" id="PS51257">
    <property type="entry name" value="PROKAR_LIPOPROTEIN"/>
    <property type="match status" value="1"/>
</dbReference>
<evidence type="ECO:0000256" key="1">
    <source>
        <dbReference type="SAM" id="MobiDB-lite"/>
    </source>
</evidence>
<reference evidence="2 3" key="1">
    <citation type="submission" date="2016-09" db="EMBL/GenBank/DDBJ databases">
        <title>Phylogenomics of Achromobacter.</title>
        <authorList>
            <person name="Jeukens J."/>
            <person name="Freschi L."/>
            <person name="Vincent A.T."/>
            <person name="Emond-Rheault J.-G."/>
            <person name="Kukavica-Ibrulj I."/>
            <person name="Charette S.J."/>
            <person name="Levesque R.C."/>
        </authorList>
    </citation>
    <scope>NUCLEOTIDE SEQUENCE [LARGE SCALE GENOMIC DNA]</scope>
    <source>
        <strain evidence="2 3">AUS488</strain>
    </source>
</reference>
<gene>
    <name evidence="2" type="ORF">BIZ92_28495</name>
</gene>
<feature type="region of interest" description="Disordered" evidence="1">
    <location>
        <begin position="88"/>
        <end position="116"/>
    </location>
</feature>
<dbReference type="EMBL" id="MJMN01000018">
    <property type="protein sequence ID" value="OMG84836.1"/>
    <property type="molecule type" value="Genomic_DNA"/>
</dbReference>
<proteinExistence type="predicted"/>